<name>A0ABM7NR68_9VIRU</name>
<dbReference type="GeneID" id="80557855"/>
<evidence type="ECO:0000313" key="1">
    <source>
        <dbReference type="EMBL" id="BCS82650.1"/>
    </source>
</evidence>
<reference evidence="1 2" key="1">
    <citation type="submission" date="2021-02" db="EMBL/GenBank/DDBJ databases">
        <title>Cotonvirus japonicus, which uses Golgi apparatus of host cells for its virion factory, phylogenetically links tailed tupanvirus and icosahedral mimivirus.</title>
        <authorList>
            <person name="Takahashi H."/>
            <person name="Fukaya S."/>
            <person name="Song C."/>
            <person name="Murata K."/>
            <person name="Takemura M."/>
        </authorList>
    </citation>
    <scope>NUCLEOTIDE SEQUENCE [LARGE SCALE GENOMIC DNA]</scope>
</reference>
<dbReference type="RefSeq" id="YP_010841258.1">
    <property type="nucleotide sequence ID" value="NC_079139.1"/>
</dbReference>
<sequence length="132" mass="15508">MDFKKIMRDVQKKQLLEFKYLIKDEMDKKYYLSVFLGCFLGNGYLPVTQEQYNTVKDVDTGSFYKYCHSVIDKVSLCGEEIDFFHKMVDIDGTENYIEQCLATYKTIKNLDKCQLGNNILNFLNSSKHIKII</sequence>
<organism evidence="1 2">
    <name type="scientific">Cotonvirus japonicus</name>
    <dbReference type="NCBI Taxonomy" id="2811091"/>
    <lineage>
        <taxon>Viruses</taxon>
        <taxon>Varidnaviria</taxon>
        <taxon>Bamfordvirae</taxon>
        <taxon>Nucleocytoviricota</taxon>
        <taxon>Megaviricetes</taxon>
        <taxon>Imitervirales</taxon>
        <taxon>Mimiviridae</taxon>
        <taxon>Megamimivirinae</taxon>
        <taxon>Cotonvirus</taxon>
        <taxon>Cotonvirus japonicum</taxon>
    </lineage>
</organism>
<dbReference type="Proteomes" id="UP001321479">
    <property type="component" value="Segment"/>
</dbReference>
<protein>
    <submittedName>
        <fullName evidence="1">Uncharacterized protein</fullName>
    </submittedName>
</protein>
<accession>A0ABM7NR68</accession>
<dbReference type="EMBL" id="AP024483">
    <property type="protein sequence ID" value="BCS82650.1"/>
    <property type="molecule type" value="Genomic_DNA"/>
</dbReference>
<proteinExistence type="predicted"/>
<evidence type="ECO:0000313" key="2">
    <source>
        <dbReference type="Proteomes" id="UP001321479"/>
    </source>
</evidence>
<keyword evidence="2" id="KW-1185">Reference proteome</keyword>